<feature type="compositionally biased region" description="Polar residues" evidence="1">
    <location>
        <begin position="89"/>
        <end position="118"/>
    </location>
</feature>
<feature type="compositionally biased region" description="Polar residues" evidence="1">
    <location>
        <begin position="235"/>
        <end position="245"/>
    </location>
</feature>
<feature type="region of interest" description="Disordered" evidence="1">
    <location>
        <begin position="50"/>
        <end position="118"/>
    </location>
</feature>
<accession>A0A317SDQ2</accession>
<evidence type="ECO:0000313" key="3">
    <source>
        <dbReference type="Proteomes" id="UP000246991"/>
    </source>
</evidence>
<comment type="caution">
    <text evidence="2">The sequence shown here is derived from an EMBL/GenBank/DDBJ whole genome shotgun (WGS) entry which is preliminary data.</text>
</comment>
<feature type="compositionally biased region" description="Basic and acidic residues" evidence="1">
    <location>
        <begin position="56"/>
        <end position="65"/>
    </location>
</feature>
<organism evidence="2 3">
    <name type="scientific">Tuber magnatum</name>
    <name type="common">white Piedmont truffle</name>
    <dbReference type="NCBI Taxonomy" id="42249"/>
    <lineage>
        <taxon>Eukaryota</taxon>
        <taxon>Fungi</taxon>
        <taxon>Dikarya</taxon>
        <taxon>Ascomycota</taxon>
        <taxon>Pezizomycotina</taxon>
        <taxon>Pezizomycetes</taxon>
        <taxon>Pezizales</taxon>
        <taxon>Tuberaceae</taxon>
        <taxon>Tuber</taxon>
    </lineage>
</organism>
<keyword evidence="3" id="KW-1185">Reference proteome</keyword>
<feature type="compositionally biased region" description="Acidic residues" evidence="1">
    <location>
        <begin position="207"/>
        <end position="217"/>
    </location>
</feature>
<dbReference type="AlphaFoldDB" id="A0A317SDQ2"/>
<name>A0A317SDQ2_9PEZI</name>
<evidence type="ECO:0000256" key="1">
    <source>
        <dbReference type="SAM" id="MobiDB-lite"/>
    </source>
</evidence>
<feature type="compositionally biased region" description="Basic residues" evidence="1">
    <location>
        <begin position="66"/>
        <end position="75"/>
    </location>
</feature>
<dbReference type="Proteomes" id="UP000246991">
    <property type="component" value="Unassembled WGS sequence"/>
</dbReference>
<evidence type="ECO:0000313" key="2">
    <source>
        <dbReference type="EMBL" id="PWW72534.1"/>
    </source>
</evidence>
<gene>
    <name evidence="2" type="ORF">C7212DRAFT_366504</name>
</gene>
<feature type="region of interest" description="Disordered" evidence="1">
    <location>
        <begin position="203"/>
        <end position="264"/>
    </location>
</feature>
<proteinExistence type="predicted"/>
<sequence length="264" mass="28876">MTAVPTLSMTKCEAPFTPNSKTLNIRLSRGWFARIGHTSSSLTYPIHASRTVNMLQEKKRSNERPNKRKNSRKKAPPSQPNPSEAGPSTAASSSVQGSFTPSNIGARPEQTSLGGNCNTAHESNYVLSTPHDSRPRIYAPQALPCYPRTVRAPSVAMTSRAKTGLINVRFQDRRRGMVHSPPRLAAGTIPDGGVDSKGIMPGRFLDDSEGEDTDEPEPPTNTMVDRSERIGAGDHQTSPRPTSFSRPIPQRPYTAPPHHRDYIT</sequence>
<dbReference type="EMBL" id="PYWC01000103">
    <property type="protein sequence ID" value="PWW72534.1"/>
    <property type="molecule type" value="Genomic_DNA"/>
</dbReference>
<reference evidence="2 3" key="1">
    <citation type="submission" date="2018-03" db="EMBL/GenBank/DDBJ databases">
        <title>Genomes of Pezizomycetes fungi and the evolution of truffles.</title>
        <authorList>
            <person name="Murat C."/>
            <person name="Payen T."/>
            <person name="Noel B."/>
            <person name="Kuo A."/>
            <person name="Martin F.M."/>
        </authorList>
    </citation>
    <scope>NUCLEOTIDE SEQUENCE [LARGE SCALE GENOMIC DNA]</scope>
    <source>
        <strain evidence="2">091103-1</strain>
    </source>
</reference>
<protein>
    <submittedName>
        <fullName evidence="2">Uncharacterized protein</fullName>
    </submittedName>
</protein>
<dbReference type="OrthoDB" id="5409732at2759"/>